<keyword evidence="3" id="KW-1185">Reference proteome</keyword>
<dbReference type="AlphaFoldDB" id="A0AAW0I5Z0"/>
<protein>
    <submittedName>
        <fullName evidence="2">Uncharacterized protein</fullName>
    </submittedName>
</protein>
<feature type="region of interest" description="Disordered" evidence="1">
    <location>
        <begin position="67"/>
        <end position="98"/>
    </location>
</feature>
<name>A0AAW0I5Z0_MYOGA</name>
<proteinExistence type="predicted"/>
<feature type="compositionally biased region" description="Acidic residues" evidence="1">
    <location>
        <begin position="68"/>
        <end position="77"/>
    </location>
</feature>
<evidence type="ECO:0000256" key="1">
    <source>
        <dbReference type="SAM" id="MobiDB-lite"/>
    </source>
</evidence>
<dbReference type="Proteomes" id="UP001488838">
    <property type="component" value="Unassembled WGS sequence"/>
</dbReference>
<gene>
    <name evidence="2" type="ORF">U0070_010493</name>
</gene>
<reference evidence="2 3" key="1">
    <citation type="journal article" date="2023" name="bioRxiv">
        <title>Conserved and derived expression patterns and positive selection on dental genes reveal complex evolutionary context of ever-growing rodent molars.</title>
        <authorList>
            <person name="Calamari Z.T."/>
            <person name="Song A."/>
            <person name="Cohen E."/>
            <person name="Akter M."/>
            <person name="Roy R.D."/>
            <person name="Hallikas O."/>
            <person name="Christensen M.M."/>
            <person name="Li P."/>
            <person name="Marangoni P."/>
            <person name="Jernvall J."/>
            <person name="Klein O.D."/>
        </authorList>
    </citation>
    <scope>NUCLEOTIDE SEQUENCE [LARGE SCALE GENOMIC DNA]</scope>
    <source>
        <strain evidence="2">V071</strain>
    </source>
</reference>
<evidence type="ECO:0000313" key="3">
    <source>
        <dbReference type="Proteomes" id="UP001488838"/>
    </source>
</evidence>
<comment type="caution">
    <text evidence="2">The sequence shown here is derived from an EMBL/GenBank/DDBJ whole genome shotgun (WGS) entry which is preliminary data.</text>
</comment>
<evidence type="ECO:0000313" key="2">
    <source>
        <dbReference type="EMBL" id="KAK7809697.1"/>
    </source>
</evidence>
<dbReference type="EMBL" id="JBBHLL010000214">
    <property type="protein sequence ID" value="KAK7809697.1"/>
    <property type="molecule type" value="Genomic_DNA"/>
</dbReference>
<sequence length="98" mass="10111">MNVTHGTVEVVVVVAEAPVPLAADTTFRARRGMGFMPSRLETQGAVGRGLGRLEGASEVPAVASEGVVVEEEEEEEGVNLSVPHPGNPAVNPAVNTPL</sequence>
<organism evidence="2 3">
    <name type="scientific">Myodes glareolus</name>
    <name type="common">Bank vole</name>
    <name type="synonym">Clethrionomys glareolus</name>
    <dbReference type="NCBI Taxonomy" id="447135"/>
    <lineage>
        <taxon>Eukaryota</taxon>
        <taxon>Metazoa</taxon>
        <taxon>Chordata</taxon>
        <taxon>Craniata</taxon>
        <taxon>Vertebrata</taxon>
        <taxon>Euteleostomi</taxon>
        <taxon>Mammalia</taxon>
        <taxon>Eutheria</taxon>
        <taxon>Euarchontoglires</taxon>
        <taxon>Glires</taxon>
        <taxon>Rodentia</taxon>
        <taxon>Myomorpha</taxon>
        <taxon>Muroidea</taxon>
        <taxon>Cricetidae</taxon>
        <taxon>Arvicolinae</taxon>
        <taxon>Myodes</taxon>
    </lineage>
</organism>
<accession>A0AAW0I5Z0</accession>